<dbReference type="EMBL" id="LZHX01000087">
    <property type="protein sequence ID" value="OBF14412.1"/>
    <property type="molecule type" value="Genomic_DNA"/>
</dbReference>
<accession>A0A1A1X5H8</accession>
<proteinExistence type="predicted"/>
<sequence>MSLPKRLRDKIEFKHAATPELTACWIWTGGTDTNGVPISSDGGTGTTARRVIWEKLRGPIPEGRNLMSTCPRQLCVNPNHMEIRGEAA</sequence>
<evidence type="ECO:0000313" key="1">
    <source>
        <dbReference type="EMBL" id="OBF14412.1"/>
    </source>
</evidence>
<organism evidence="1 2">
    <name type="scientific">Mycolicibacterium conceptionense</name>
    <dbReference type="NCBI Taxonomy" id="451644"/>
    <lineage>
        <taxon>Bacteria</taxon>
        <taxon>Bacillati</taxon>
        <taxon>Actinomycetota</taxon>
        <taxon>Actinomycetes</taxon>
        <taxon>Mycobacteriales</taxon>
        <taxon>Mycobacteriaceae</taxon>
        <taxon>Mycolicibacterium</taxon>
    </lineage>
</organism>
<gene>
    <name evidence="1" type="ORF">A5726_24955</name>
</gene>
<name>A0A1A1X5H8_9MYCO</name>
<protein>
    <recommendedName>
        <fullName evidence="3">HNH nuclease domain-containing protein</fullName>
    </recommendedName>
</protein>
<comment type="caution">
    <text evidence="1">The sequence shown here is derived from an EMBL/GenBank/DDBJ whole genome shotgun (WGS) entry which is preliminary data.</text>
</comment>
<evidence type="ECO:0008006" key="3">
    <source>
        <dbReference type="Google" id="ProtNLM"/>
    </source>
</evidence>
<dbReference type="RefSeq" id="WP_064898996.1">
    <property type="nucleotide sequence ID" value="NZ_LZHX01000087.1"/>
</dbReference>
<dbReference type="AlphaFoldDB" id="A0A1A1X5H8"/>
<evidence type="ECO:0000313" key="2">
    <source>
        <dbReference type="Proteomes" id="UP000093779"/>
    </source>
</evidence>
<dbReference type="InterPro" id="IPR044925">
    <property type="entry name" value="His-Me_finger_sf"/>
</dbReference>
<reference evidence="1 2" key="1">
    <citation type="submission" date="2016-06" db="EMBL/GenBank/DDBJ databases">
        <authorList>
            <person name="Kjaerup R.B."/>
            <person name="Dalgaard T.S."/>
            <person name="Juul-Madsen H.R."/>
        </authorList>
    </citation>
    <scope>NUCLEOTIDE SEQUENCE [LARGE SCALE GENOMIC DNA]</scope>
    <source>
        <strain evidence="1 2">ACS1953</strain>
    </source>
</reference>
<dbReference type="SUPFAM" id="SSF54060">
    <property type="entry name" value="His-Me finger endonucleases"/>
    <property type="match status" value="1"/>
</dbReference>
<dbReference type="Proteomes" id="UP000093779">
    <property type="component" value="Unassembled WGS sequence"/>
</dbReference>